<accession>A0A078MI50</accession>
<dbReference type="EMBL" id="LM997413">
    <property type="protein sequence ID" value="CEA04376.1"/>
    <property type="molecule type" value="Genomic_DNA"/>
</dbReference>
<dbReference type="PANTHER" id="PTHR11851">
    <property type="entry name" value="METALLOPROTEASE"/>
    <property type="match status" value="1"/>
</dbReference>
<dbReference type="InterPro" id="IPR007863">
    <property type="entry name" value="Peptidase_M16_C"/>
</dbReference>
<dbReference type="PANTHER" id="PTHR11851:SF224">
    <property type="entry name" value="PROCESSING PROTEASE"/>
    <property type="match status" value="1"/>
</dbReference>
<sequence length="527" mass="57034">MAAATPNRRPLVLLLLVVLAAIVLGFLLLREPSPEAPAPTPEPTAAQPVDPAEIEAEPDAVVAELLPALQSLQQVDLDQPPARRNLDLQHWTTEQGTRVYFMQAEELPMLDIQLLFAAGASRDGELPGLGTMTNAMLNEGTGDQDAGTIAAGFERLGAQFTNSAHRDMALAGLRTLSADDKLDAAVALFTQVVARPSFPEDAFERLRNQLLASLKFRLQRPAALASEAFWADLYPGHPYGTLPEGQTESLQAMTPETLRQFHSQYYTTGNTVIALVGDINRERAERIAQRLADALPQGPAAPVITDPEPATSSHRHIEFDGQQTHILVGQHGISRHDPDYAALYVGNQILGGSGFGSRLMQEIRESRGLSYSVSSRLIPMQATGPVMVSMQTRSDQVDQALEVIHQSLDAFINEGPTEAELARTKRQINGEFPLSTANNAAIVAQLGMIGFYGLPLNHLQLFLDQVQALTVEDIRAAFARHFDPEQRLVITVGPAPGIADSAPADADNETDLQDQETDATPTPEPQA</sequence>
<dbReference type="RefSeq" id="WP_052508734.1">
    <property type="nucleotide sequence ID" value="NZ_LK391969.1"/>
</dbReference>
<dbReference type="AlphaFoldDB" id="A0A078MI50"/>
<dbReference type="SUPFAM" id="SSF63411">
    <property type="entry name" value="LuxS/MPP-like metallohydrolase"/>
    <property type="match status" value="2"/>
</dbReference>
<dbReference type="Pfam" id="PF00675">
    <property type="entry name" value="Peptidase_M16"/>
    <property type="match status" value="1"/>
</dbReference>
<evidence type="ECO:0000313" key="4">
    <source>
        <dbReference type="EMBL" id="CEA04376.1"/>
    </source>
</evidence>
<feature type="compositionally biased region" description="Acidic residues" evidence="1">
    <location>
        <begin position="506"/>
        <end position="517"/>
    </location>
</feature>
<protein>
    <submittedName>
        <fullName evidence="4">Zn-dependent peptidase</fullName>
    </submittedName>
</protein>
<dbReference type="InterPro" id="IPR011765">
    <property type="entry name" value="Pept_M16_N"/>
</dbReference>
<name>A0A078MI50_9PSED</name>
<evidence type="ECO:0000259" key="2">
    <source>
        <dbReference type="Pfam" id="PF00675"/>
    </source>
</evidence>
<evidence type="ECO:0000259" key="3">
    <source>
        <dbReference type="Pfam" id="PF05193"/>
    </source>
</evidence>
<organism evidence="4">
    <name type="scientific">Pseudomonas saudimassiliensis</name>
    <dbReference type="NCBI Taxonomy" id="1461581"/>
    <lineage>
        <taxon>Bacteria</taxon>
        <taxon>Pseudomonadati</taxon>
        <taxon>Pseudomonadota</taxon>
        <taxon>Gammaproteobacteria</taxon>
        <taxon>Pseudomonadales</taxon>
        <taxon>Pseudomonadaceae</taxon>
        <taxon>Pseudomonas</taxon>
    </lineage>
</organism>
<dbReference type="Pfam" id="PF05193">
    <property type="entry name" value="Peptidase_M16_C"/>
    <property type="match status" value="1"/>
</dbReference>
<proteinExistence type="predicted"/>
<dbReference type="PATRIC" id="fig|1461581.3.peg.1483"/>
<feature type="domain" description="Peptidase M16 N-terminal" evidence="2">
    <location>
        <begin position="112"/>
        <end position="235"/>
    </location>
</feature>
<dbReference type="EMBL" id="LK391969">
    <property type="protein sequence ID" value="CEF26572.1"/>
    <property type="molecule type" value="Genomic_DNA"/>
</dbReference>
<dbReference type="OrthoDB" id="9811314at2"/>
<evidence type="ECO:0000256" key="1">
    <source>
        <dbReference type="SAM" id="MobiDB-lite"/>
    </source>
</evidence>
<dbReference type="InterPro" id="IPR011249">
    <property type="entry name" value="Metalloenz_LuxS/M16"/>
</dbReference>
<gene>
    <name evidence="4" type="ORF">BN1049_01505</name>
</gene>
<feature type="region of interest" description="Disordered" evidence="1">
    <location>
        <begin position="494"/>
        <end position="527"/>
    </location>
</feature>
<dbReference type="InterPro" id="IPR050361">
    <property type="entry name" value="MPP/UQCRC_Complex"/>
</dbReference>
<dbReference type="GO" id="GO:0046872">
    <property type="term" value="F:metal ion binding"/>
    <property type="evidence" value="ECO:0007669"/>
    <property type="project" value="InterPro"/>
</dbReference>
<feature type="domain" description="Peptidase M16 C-terminal" evidence="3">
    <location>
        <begin position="253"/>
        <end position="427"/>
    </location>
</feature>
<dbReference type="Gene3D" id="3.30.830.10">
    <property type="entry name" value="Metalloenzyme, LuxS/M16 peptidase-like"/>
    <property type="match status" value="2"/>
</dbReference>
<reference evidence="4" key="1">
    <citation type="submission" date="2014-07" db="EMBL/GenBank/DDBJ databases">
        <authorList>
            <person name="Urmite Genomes Urmite Genomes"/>
        </authorList>
    </citation>
    <scope>NUCLEOTIDE SEQUENCE</scope>
    <source>
        <strain evidence="4">12M76_air</strain>
    </source>
</reference>